<keyword evidence="2" id="KW-1185">Reference proteome</keyword>
<name>A0A1B7NJP5_9EURO</name>
<comment type="caution">
    <text evidence="1">The sequence shown here is derived from an EMBL/GenBank/DDBJ whole genome shotgun (WGS) entry which is preliminary data.</text>
</comment>
<dbReference type="EMBL" id="LGUA01003421">
    <property type="protein sequence ID" value="OAX77089.1"/>
    <property type="molecule type" value="Genomic_DNA"/>
</dbReference>
<sequence length="33" mass="3801">ILNFVEEFQETLTVSSSMQTAENIINKLKKICE</sequence>
<reference evidence="1 2" key="1">
    <citation type="submission" date="2015-07" db="EMBL/GenBank/DDBJ databases">
        <title>Emmonsia species relationships and genome sequence.</title>
        <authorList>
            <person name="Cuomo C.A."/>
            <person name="Schwartz I.S."/>
            <person name="Kenyon C."/>
            <person name="de Hoog G.S."/>
            <person name="Govender N.P."/>
            <person name="Botha A."/>
            <person name="Moreno L."/>
            <person name="de Vries M."/>
            <person name="Munoz J.F."/>
            <person name="Stielow J.B."/>
        </authorList>
    </citation>
    <scope>NUCLEOTIDE SEQUENCE [LARGE SCALE GENOMIC DNA]</scope>
    <source>
        <strain evidence="1 2">CBS 136260</strain>
    </source>
</reference>
<accession>A0A1B7NJP5</accession>
<feature type="non-terminal residue" evidence="1">
    <location>
        <position position="1"/>
    </location>
</feature>
<dbReference type="Proteomes" id="UP000091918">
    <property type="component" value="Unassembled WGS sequence"/>
</dbReference>
<evidence type="ECO:0000313" key="1">
    <source>
        <dbReference type="EMBL" id="OAX77089.1"/>
    </source>
</evidence>
<organism evidence="1 2">
    <name type="scientific">Emergomyces africanus</name>
    <dbReference type="NCBI Taxonomy" id="1955775"/>
    <lineage>
        <taxon>Eukaryota</taxon>
        <taxon>Fungi</taxon>
        <taxon>Dikarya</taxon>
        <taxon>Ascomycota</taxon>
        <taxon>Pezizomycotina</taxon>
        <taxon>Eurotiomycetes</taxon>
        <taxon>Eurotiomycetidae</taxon>
        <taxon>Onygenales</taxon>
        <taxon>Ajellomycetaceae</taxon>
        <taxon>Emergomyces</taxon>
    </lineage>
</organism>
<protein>
    <submittedName>
        <fullName evidence="1">Uncharacterized protein</fullName>
    </submittedName>
</protein>
<gene>
    <name evidence="1" type="ORF">ACJ72_08616</name>
</gene>
<dbReference type="AlphaFoldDB" id="A0A1B7NJP5"/>
<proteinExistence type="predicted"/>
<evidence type="ECO:0000313" key="2">
    <source>
        <dbReference type="Proteomes" id="UP000091918"/>
    </source>
</evidence>